<dbReference type="Pfam" id="PF13460">
    <property type="entry name" value="NAD_binding_10"/>
    <property type="match status" value="1"/>
</dbReference>
<dbReference type="InterPro" id="IPR052718">
    <property type="entry name" value="NmrA-type_oxidoreductase"/>
</dbReference>
<name>A0A0F0LS81_9MICO</name>
<dbReference type="Gene3D" id="3.90.25.10">
    <property type="entry name" value="UDP-galactose 4-epimerase, domain 1"/>
    <property type="match status" value="1"/>
</dbReference>
<dbReference type="PANTHER" id="PTHR47129:SF1">
    <property type="entry name" value="NMRA-LIKE DOMAIN-CONTAINING PROTEIN"/>
    <property type="match status" value="1"/>
</dbReference>
<dbReference type="EMBL" id="JYIY01000076">
    <property type="protein sequence ID" value="KJL35988.1"/>
    <property type="molecule type" value="Genomic_DNA"/>
</dbReference>
<dbReference type="PATRIC" id="fig|400772.4.peg.2049"/>
<dbReference type="Proteomes" id="UP000033451">
    <property type="component" value="Unassembled WGS sequence"/>
</dbReference>
<dbReference type="EC" id="1.6.5.2" evidence="2"/>
<comment type="caution">
    <text evidence="2">The sequence shown here is derived from an EMBL/GenBank/DDBJ whole genome shotgun (WGS) entry which is preliminary data.</text>
</comment>
<accession>A0A0F0LS81</accession>
<dbReference type="OrthoDB" id="5510591at2"/>
<proteinExistence type="predicted"/>
<evidence type="ECO:0000313" key="2">
    <source>
        <dbReference type="EMBL" id="KJL35988.1"/>
    </source>
</evidence>
<dbReference type="InterPro" id="IPR036291">
    <property type="entry name" value="NAD(P)-bd_dom_sf"/>
</dbReference>
<dbReference type="STRING" id="400772.RR49_02035"/>
<evidence type="ECO:0000313" key="3">
    <source>
        <dbReference type="Proteomes" id="UP000033451"/>
    </source>
</evidence>
<dbReference type="RefSeq" id="WP_045247946.1">
    <property type="nucleotide sequence ID" value="NZ_JYIY01000076.1"/>
</dbReference>
<dbReference type="GO" id="GO:0003955">
    <property type="term" value="F:NAD(P)H dehydrogenase (quinone) activity"/>
    <property type="evidence" value="ECO:0007669"/>
    <property type="project" value="UniProtKB-EC"/>
</dbReference>
<keyword evidence="3" id="KW-1185">Reference proteome</keyword>
<dbReference type="PANTHER" id="PTHR47129">
    <property type="entry name" value="QUINONE OXIDOREDUCTASE 2"/>
    <property type="match status" value="1"/>
</dbReference>
<feature type="domain" description="NAD(P)-binding" evidence="1">
    <location>
        <begin position="7"/>
        <end position="181"/>
    </location>
</feature>
<dbReference type="AlphaFoldDB" id="A0A0F0LS81"/>
<dbReference type="SUPFAM" id="SSF51735">
    <property type="entry name" value="NAD(P)-binding Rossmann-fold domains"/>
    <property type="match status" value="1"/>
</dbReference>
<evidence type="ECO:0000259" key="1">
    <source>
        <dbReference type="Pfam" id="PF13460"/>
    </source>
</evidence>
<keyword evidence="2" id="KW-0560">Oxidoreductase</keyword>
<sequence>MTILVTGASGHLGRLVVERLLARGAAASDIVAGARTPAKAADLGVRVVELDYTKPETVAAALEGVDRVLLISSSEVGQRAAQHQVVIDAAVAAGVELLAYTSIYRAGESTHILAPEHVETEAAIAASGVPAVLLRNNWYTENQLADVQYAGTSGVLAAAAGDGRIASASRVDYADAAAAVLLADDQAGRVYELAGDVAWNYDDLAAAAAAIFDREVSYVRQTVAERAAALEAAGLDAGTAGFVAAMDASTAEGQLDGGDGSLAALIGRPTTPLVEGLRAAL</sequence>
<organism evidence="2 3">
    <name type="scientific">Microbacterium ginsengisoli</name>
    <dbReference type="NCBI Taxonomy" id="400772"/>
    <lineage>
        <taxon>Bacteria</taxon>
        <taxon>Bacillati</taxon>
        <taxon>Actinomycetota</taxon>
        <taxon>Actinomycetes</taxon>
        <taxon>Micrococcales</taxon>
        <taxon>Microbacteriaceae</taxon>
        <taxon>Microbacterium</taxon>
    </lineage>
</organism>
<protein>
    <submittedName>
        <fullName evidence="2">Quinone oxidoreductase 2</fullName>
        <ecNumber evidence="2">1.6.5.2</ecNumber>
    </submittedName>
</protein>
<dbReference type="Gene3D" id="3.40.50.720">
    <property type="entry name" value="NAD(P)-binding Rossmann-like Domain"/>
    <property type="match status" value="1"/>
</dbReference>
<dbReference type="InterPro" id="IPR016040">
    <property type="entry name" value="NAD(P)-bd_dom"/>
</dbReference>
<reference evidence="2 3" key="1">
    <citation type="submission" date="2015-02" db="EMBL/GenBank/DDBJ databases">
        <title>Draft genome sequences of ten Microbacterium spp. with emphasis on heavy metal contaminated environments.</title>
        <authorList>
            <person name="Corretto E."/>
        </authorList>
    </citation>
    <scope>NUCLEOTIDE SEQUENCE [LARGE SCALE GENOMIC DNA]</scope>
    <source>
        <strain evidence="2 3">DSM 18659</strain>
    </source>
</reference>
<gene>
    <name evidence="2" type="primary">qorB</name>
    <name evidence="2" type="ORF">RR49_02035</name>
</gene>